<dbReference type="Proteomes" id="UP000254220">
    <property type="component" value="Unassembled WGS sequence"/>
</dbReference>
<dbReference type="AlphaFoldDB" id="A0A379XM35"/>
<dbReference type="EMBL" id="UGYB01000001">
    <property type="protein sequence ID" value="SUI00980.1"/>
    <property type="molecule type" value="Genomic_DNA"/>
</dbReference>
<keyword evidence="1" id="KW-1133">Transmembrane helix</keyword>
<proteinExistence type="predicted"/>
<keyword evidence="1" id="KW-0812">Transmembrane</keyword>
<accession>A0A379XM35</accession>
<evidence type="ECO:0000256" key="1">
    <source>
        <dbReference type="SAM" id="Phobius"/>
    </source>
</evidence>
<feature type="transmembrane region" description="Helical" evidence="1">
    <location>
        <begin position="60"/>
        <end position="79"/>
    </location>
</feature>
<evidence type="ECO:0000313" key="3">
    <source>
        <dbReference type="Proteomes" id="UP000254220"/>
    </source>
</evidence>
<evidence type="ECO:0000313" key="2">
    <source>
        <dbReference type="EMBL" id="SUI00980.1"/>
    </source>
</evidence>
<dbReference type="InterPro" id="IPR007633">
    <property type="entry name" value="Phage_P2_Holin"/>
</dbReference>
<gene>
    <name evidence="2" type="ORF">NCTC12420_00659</name>
</gene>
<reference evidence="2 3" key="1">
    <citation type="submission" date="2018-06" db="EMBL/GenBank/DDBJ databases">
        <authorList>
            <consortium name="Pathogen Informatics"/>
            <person name="Doyle S."/>
        </authorList>
    </citation>
    <scope>NUCLEOTIDE SEQUENCE [LARGE SCALE GENOMIC DNA]</scope>
    <source>
        <strain evidence="2 3">NCTC12420</strain>
    </source>
</reference>
<protein>
    <submittedName>
        <fullName evidence="2">Phage holin protein</fullName>
    </submittedName>
</protein>
<feature type="transmembrane region" description="Helical" evidence="1">
    <location>
        <begin position="36"/>
        <end position="54"/>
    </location>
</feature>
<dbReference type="GO" id="GO:0044660">
    <property type="term" value="P:viral release via pore formation in host cell membrane"/>
    <property type="evidence" value="ECO:0007669"/>
    <property type="project" value="InterPro"/>
</dbReference>
<name>A0A379XM35_SALER</name>
<organism evidence="2 3">
    <name type="scientific">Salmonella enterica subsp. indica</name>
    <dbReference type="NCBI Taxonomy" id="59207"/>
    <lineage>
        <taxon>Bacteria</taxon>
        <taxon>Pseudomonadati</taxon>
        <taxon>Pseudomonadota</taxon>
        <taxon>Gammaproteobacteria</taxon>
        <taxon>Enterobacterales</taxon>
        <taxon>Enterobacteriaceae</taxon>
        <taxon>Salmonella</taxon>
    </lineage>
</organism>
<keyword evidence="1" id="KW-0472">Membrane</keyword>
<feature type="transmembrane region" description="Helical" evidence="1">
    <location>
        <begin position="6"/>
        <end position="24"/>
    </location>
</feature>
<sequence>MTEGEKGVLSLFVIGALIVVGKVLAGGEPITPRLFIGRMLLGGFVSMVAGVVLVQFPDMSLPAVCGIGSMLGIAGYQVVEIAIQRRFKSQKGGRRCRSLILTRISPPFWTCWRIPKERRTIR</sequence>
<dbReference type="Pfam" id="PF04550">
    <property type="entry name" value="Phage_holin_3_2"/>
    <property type="match status" value="1"/>
</dbReference>